<dbReference type="Proteomes" id="UP000784919">
    <property type="component" value="Unassembled WGS sequence"/>
</dbReference>
<evidence type="ECO:0000313" key="1">
    <source>
        <dbReference type="EMBL" id="KAG5965927.1"/>
    </source>
</evidence>
<name>A0A9P7MS37_9HYPO</name>
<organism evidence="1 2">
    <name type="scientific">Claviceps arundinis</name>
    <dbReference type="NCBI Taxonomy" id="1623583"/>
    <lineage>
        <taxon>Eukaryota</taxon>
        <taxon>Fungi</taxon>
        <taxon>Dikarya</taxon>
        <taxon>Ascomycota</taxon>
        <taxon>Pezizomycotina</taxon>
        <taxon>Sordariomycetes</taxon>
        <taxon>Hypocreomycetidae</taxon>
        <taxon>Hypocreales</taxon>
        <taxon>Clavicipitaceae</taxon>
        <taxon>Claviceps</taxon>
    </lineage>
</organism>
<dbReference type="EMBL" id="SRPS01000143">
    <property type="protein sequence ID" value="KAG5965927.1"/>
    <property type="molecule type" value="Genomic_DNA"/>
</dbReference>
<accession>A0A9P7MS37</accession>
<sequence>MAVARSVRLRDTIIWHWACQAISVLQTQHAIRSAEFHASQDTRKMRDMSEVTHFQKFQLSTRSVSRASPMIDQSTDKTRLKGHQDVKYLRVMSRVQHTKWCLWTLERAVDEKFAIG</sequence>
<comment type="caution">
    <text evidence="1">The sequence shown here is derived from an EMBL/GenBank/DDBJ whole genome shotgun (WGS) entry which is preliminary data.</text>
</comment>
<protein>
    <submittedName>
        <fullName evidence="1">Uncharacterized protein</fullName>
    </submittedName>
</protein>
<proteinExistence type="predicted"/>
<dbReference type="AlphaFoldDB" id="A0A9P7MS37"/>
<reference evidence="1" key="1">
    <citation type="journal article" date="2020" name="bioRxiv">
        <title>Whole genome comparisons of ergot fungi reveals the divergence and evolution of species within the genus Claviceps are the result of varying mechanisms driving genome evolution and host range expansion.</title>
        <authorList>
            <person name="Wyka S.A."/>
            <person name="Mondo S.J."/>
            <person name="Liu M."/>
            <person name="Dettman J."/>
            <person name="Nalam V."/>
            <person name="Broders K.D."/>
        </authorList>
    </citation>
    <scope>NUCLEOTIDE SEQUENCE</scope>
    <source>
        <strain evidence="1">CCC 1102</strain>
    </source>
</reference>
<gene>
    <name evidence="1" type="ORF">E4U56_001531</name>
</gene>
<evidence type="ECO:0000313" key="2">
    <source>
        <dbReference type="Proteomes" id="UP000784919"/>
    </source>
</evidence>